<protein>
    <recommendedName>
        <fullName evidence="4">DUF4142 domain-containing protein</fullName>
    </recommendedName>
</protein>
<evidence type="ECO:0000313" key="3">
    <source>
        <dbReference type="Proteomes" id="UP000623419"/>
    </source>
</evidence>
<keyword evidence="1" id="KW-0472">Membrane</keyword>
<evidence type="ECO:0000256" key="1">
    <source>
        <dbReference type="SAM" id="Phobius"/>
    </source>
</evidence>
<name>A0ABQ1HCA9_9GAMM</name>
<reference evidence="3" key="1">
    <citation type="journal article" date="2019" name="Int. J. Syst. Evol. Microbiol.">
        <title>The Global Catalogue of Microorganisms (GCM) 10K type strain sequencing project: providing services to taxonomists for standard genome sequencing and annotation.</title>
        <authorList>
            <consortium name="The Broad Institute Genomics Platform"/>
            <consortium name="The Broad Institute Genome Sequencing Center for Infectious Disease"/>
            <person name="Wu L."/>
            <person name="Ma J."/>
        </authorList>
    </citation>
    <scope>NUCLEOTIDE SEQUENCE [LARGE SCALE GENOMIC DNA]</scope>
    <source>
        <strain evidence="3">CGMCC 1.15905</strain>
    </source>
</reference>
<keyword evidence="1" id="KW-0812">Transmembrane</keyword>
<accession>A0ABQ1HCA9</accession>
<keyword evidence="3" id="KW-1185">Reference proteome</keyword>
<keyword evidence="1" id="KW-1133">Transmembrane helix</keyword>
<dbReference type="Proteomes" id="UP000623419">
    <property type="component" value="Unassembled WGS sequence"/>
</dbReference>
<evidence type="ECO:0008006" key="4">
    <source>
        <dbReference type="Google" id="ProtNLM"/>
    </source>
</evidence>
<feature type="transmembrane region" description="Helical" evidence="1">
    <location>
        <begin position="6"/>
        <end position="26"/>
    </location>
</feature>
<gene>
    <name evidence="2" type="ORF">GCM10011521_04180</name>
</gene>
<sequence length="181" mass="19954">MAIACEIDWAALGTWAAVVIALGLALRDKVEARARRKAEAAILAVLIEPELQLMAVRIEKIKEAVGLDDEAREWLEANLANSRAARRSLGSLGERLETPTLNRSVDRLFALPSDFSNSIAQAITAIECLRDDLLTIRDEESDEVAGAHYGEYVPMVLEHIDNAERFTKSALESCDRLIPVN</sequence>
<comment type="caution">
    <text evidence="2">The sequence shown here is derived from an EMBL/GenBank/DDBJ whole genome shotgun (WGS) entry which is preliminary data.</text>
</comment>
<evidence type="ECO:0000313" key="2">
    <source>
        <dbReference type="EMBL" id="GGA69165.1"/>
    </source>
</evidence>
<dbReference type="RefSeq" id="WP_188660697.1">
    <property type="nucleotide sequence ID" value="NZ_BMKC01000001.1"/>
</dbReference>
<dbReference type="EMBL" id="BMKC01000001">
    <property type="protein sequence ID" value="GGA69165.1"/>
    <property type="molecule type" value="Genomic_DNA"/>
</dbReference>
<organism evidence="2 3">
    <name type="scientific">Arenimonas soli</name>
    <dbReference type="NCBI Taxonomy" id="2269504"/>
    <lineage>
        <taxon>Bacteria</taxon>
        <taxon>Pseudomonadati</taxon>
        <taxon>Pseudomonadota</taxon>
        <taxon>Gammaproteobacteria</taxon>
        <taxon>Lysobacterales</taxon>
        <taxon>Lysobacteraceae</taxon>
        <taxon>Arenimonas</taxon>
    </lineage>
</organism>
<proteinExistence type="predicted"/>